<organism evidence="1 2">
    <name type="scientific">Methylobacterium hispanicum</name>
    <dbReference type="NCBI Taxonomy" id="270350"/>
    <lineage>
        <taxon>Bacteria</taxon>
        <taxon>Pseudomonadati</taxon>
        <taxon>Pseudomonadota</taxon>
        <taxon>Alphaproteobacteria</taxon>
        <taxon>Hyphomicrobiales</taxon>
        <taxon>Methylobacteriaceae</taxon>
        <taxon>Methylobacterium</taxon>
    </lineage>
</organism>
<protein>
    <submittedName>
        <fullName evidence="1">Uncharacterized protein</fullName>
    </submittedName>
</protein>
<accession>A0AAV4ZN03</accession>
<name>A0AAV4ZN03_9HYPH</name>
<keyword evidence="2" id="KW-1185">Reference proteome</keyword>
<evidence type="ECO:0000313" key="2">
    <source>
        <dbReference type="Proteomes" id="UP001055247"/>
    </source>
</evidence>
<comment type="caution">
    <text evidence="1">The sequence shown here is derived from an EMBL/GenBank/DDBJ whole genome shotgun (WGS) entry which is preliminary data.</text>
</comment>
<sequence>MRPPELAYKFGWVECYNCLQTWDASDPPVAAAVQFERSLTTSVDIGAPLLWSHDPLGG</sequence>
<reference evidence="1" key="1">
    <citation type="journal article" date="2016" name="Front. Microbiol.">
        <title>Genome Sequence of the Piezophilic, Mesophilic Sulfate-Reducing Bacterium Desulfovibrio indicus J2T.</title>
        <authorList>
            <person name="Cao J."/>
            <person name="Maignien L."/>
            <person name="Shao Z."/>
            <person name="Alain K."/>
            <person name="Jebbar M."/>
        </authorList>
    </citation>
    <scope>NUCLEOTIDE SEQUENCE</scope>
    <source>
        <strain evidence="1">DSM 16372</strain>
    </source>
</reference>
<proteinExistence type="predicted"/>
<dbReference type="Proteomes" id="UP001055247">
    <property type="component" value="Unassembled WGS sequence"/>
</dbReference>
<evidence type="ECO:0000313" key="1">
    <source>
        <dbReference type="EMBL" id="GJD89484.1"/>
    </source>
</evidence>
<reference evidence="1" key="2">
    <citation type="submission" date="2021-08" db="EMBL/GenBank/DDBJ databases">
        <authorList>
            <person name="Tani A."/>
            <person name="Ola A."/>
            <person name="Ogura Y."/>
            <person name="Katsura K."/>
            <person name="Hayashi T."/>
        </authorList>
    </citation>
    <scope>NUCLEOTIDE SEQUENCE</scope>
    <source>
        <strain evidence="1">DSM 16372</strain>
    </source>
</reference>
<dbReference type="EMBL" id="BPQO01000012">
    <property type="protein sequence ID" value="GJD89484.1"/>
    <property type="molecule type" value="Genomic_DNA"/>
</dbReference>
<gene>
    <name evidence="1" type="ORF">BHAOGJBA_3011</name>
</gene>
<dbReference type="AlphaFoldDB" id="A0AAV4ZN03"/>